<dbReference type="OrthoDB" id="7774694at2"/>
<name>A0A2T7UKU2_9RHOB</name>
<dbReference type="AlphaFoldDB" id="A0A2T7UKU2"/>
<accession>A0A2T7UKU2</accession>
<evidence type="ECO:0008006" key="3">
    <source>
        <dbReference type="Google" id="ProtNLM"/>
    </source>
</evidence>
<dbReference type="Proteomes" id="UP000244810">
    <property type="component" value="Unassembled WGS sequence"/>
</dbReference>
<organism evidence="1 2">
    <name type="scientific">Pararhodobacter aggregans</name>
    <dbReference type="NCBI Taxonomy" id="404875"/>
    <lineage>
        <taxon>Bacteria</taxon>
        <taxon>Pseudomonadati</taxon>
        <taxon>Pseudomonadota</taxon>
        <taxon>Alphaproteobacteria</taxon>
        <taxon>Rhodobacterales</taxon>
        <taxon>Paracoccaceae</taxon>
        <taxon>Pararhodobacter</taxon>
    </lineage>
</organism>
<keyword evidence="2" id="KW-1185">Reference proteome</keyword>
<reference evidence="1 2" key="1">
    <citation type="journal article" date="2011" name="Syst. Appl. Microbiol.">
        <title>Defluviimonas denitrificans gen. nov., sp. nov., and Pararhodobacter aggregans gen. nov., sp. nov., non-phototrophic Rhodobacteraceae from the biofilter of a marine aquaculture.</title>
        <authorList>
            <person name="Foesel B.U."/>
            <person name="Drake H.L."/>
            <person name="Schramm A."/>
        </authorList>
    </citation>
    <scope>NUCLEOTIDE SEQUENCE [LARGE SCALE GENOMIC DNA]</scope>
    <source>
        <strain evidence="1 2">D1-19</strain>
    </source>
</reference>
<sequence>MPNIKLYVDMQRHPEARGQMPALMAELRDIVVQTLGVQKAACQLAAIEVAGLADQPPVNLEMSYLPAPARTRDRMEQVAGLLRDAVRQATGLHSAVRFTALDGGTYLATK</sequence>
<evidence type="ECO:0000313" key="2">
    <source>
        <dbReference type="Proteomes" id="UP000244810"/>
    </source>
</evidence>
<protein>
    <recommendedName>
        <fullName evidence="3">4-oxalocrotonate tautomerase</fullName>
    </recommendedName>
</protein>
<dbReference type="EMBL" id="QDDR01000016">
    <property type="protein sequence ID" value="PVE45293.1"/>
    <property type="molecule type" value="Genomic_DNA"/>
</dbReference>
<dbReference type="RefSeq" id="WP_107751790.1">
    <property type="nucleotide sequence ID" value="NZ_QBKF01000005.1"/>
</dbReference>
<comment type="caution">
    <text evidence="1">The sequence shown here is derived from an EMBL/GenBank/DDBJ whole genome shotgun (WGS) entry which is preliminary data.</text>
</comment>
<evidence type="ECO:0000313" key="1">
    <source>
        <dbReference type="EMBL" id="PVE45293.1"/>
    </source>
</evidence>
<gene>
    <name evidence="1" type="ORF">DDE23_22245</name>
</gene>
<proteinExistence type="predicted"/>